<dbReference type="EMBL" id="JAUIQT010000001">
    <property type="protein sequence ID" value="MDN4833016.1"/>
    <property type="molecule type" value="Genomic_DNA"/>
</dbReference>
<name>A0AAW7N5Z9_9LACO</name>
<protein>
    <submittedName>
        <fullName evidence="6">YSIRK-type signal peptide-containing protein</fullName>
    </submittedName>
</protein>
<feature type="domain" description="YSIRK Gram-positive signal peptide" evidence="4">
    <location>
        <begin position="14"/>
        <end position="36"/>
    </location>
</feature>
<dbReference type="NCBIfam" id="TIGR01168">
    <property type="entry name" value="YSIRK_signal"/>
    <property type="match status" value="1"/>
</dbReference>
<feature type="domain" description="Mub B2-like" evidence="5">
    <location>
        <begin position="1488"/>
        <end position="1577"/>
    </location>
</feature>
<feature type="domain" description="Mub B2-like" evidence="5">
    <location>
        <begin position="1100"/>
        <end position="1189"/>
    </location>
</feature>
<evidence type="ECO:0000259" key="5">
    <source>
        <dbReference type="Pfam" id="PF17966"/>
    </source>
</evidence>
<keyword evidence="3" id="KW-1133">Transmembrane helix</keyword>
<feature type="domain" description="Mub B2-like" evidence="5">
    <location>
        <begin position="324"/>
        <end position="413"/>
    </location>
</feature>
<dbReference type="NCBIfam" id="TIGR01167">
    <property type="entry name" value="LPXTG_anchor"/>
    <property type="match status" value="1"/>
</dbReference>
<dbReference type="Pfam" id="PF04650">
    <property type="entry name" value="YSIRK_signal"/>
    <property type="match status" value="1"/>
</dbReference>
<feature type="domain" description="Mub B2-like" evidence="5">
    <location>
        <begin position="1391"/>
        <end position="1480"/>
    </location>
</feature>
<evidence type="ECO:0000256" key="2">
    <source>
        <dbReference type="SAM" id="MobiDB-lite"/>
    </source>
</evidence>
<reference evidence="6" key="1">
    <citation type="submission" date="2023-07" db="EMBL/GenBank/DDBJ databases">
        <title>Complete genome sequence of Ligilactobacillus salivarius SRCM217594 isolated from Gallus gallus domesticus feces.</title>
        <authorList>
            <person name="Yang H.-G."/>
            <person name="Ryu M.-S."/>
            <person name="Ha G.-S."/>
            <person name="Yang H.-J."/>
            <person name="Jeong D.-Y."/>
        </authorList>
    </citation>
    <scope>NUCLEOTIDE SEQUENCE</scope>
    <source>
        <strain evidence="6">SRCM217594</strain>
    </source>
</reference>
<gene>
    <name evidence="6" type="ORF">QYC35_02010</name>
</gene>
<evidence type="ECO:0000256" key="3">
    <source>
        <dbReference type="SAM" id="Phobius"/>
    </source>
</evidence>
<dbReference type="Gene3D" id="2.60.40.4300">
    <property type="match status" value="16"/>
</dbReference>
<evidence type="ECO:0000256" key="1">
    <source>
        <dbReference type="ARBA" id="ARBA00022729"/>
    </source>
</evidence>
<feature type="compositionally biased region" description="Acidic residues" evidence="2">
    <location>
        <begin position="1872"/>
        <end position="1884"/>
    </location>
</feature>
<feature type="domain" description="Mub B2-like" evidence="5">
    <location>
        <begin position="1294"/>
        <end position="1383"/>
    </location>
</feature>
<comment type="caution">
    <text evidence="6">The sequence shown here is derived from an EMBL/GenBank/DDBJ whole genome shotgun (WGS) entry which is preliminary data.</text>
</comment>
<dbReference type="InterPro" id="IPR005877">
    <property type="entry name" value="YSIRK_signal_dom"/>
</dbReference>
<sequence>MLSKKNRILATNYKQRWAIRKLTVGVVSVLLGGTMLFISGTTVSADNLIPKNESVSKVEEKVPNNNITEEKSINTSSEVITKETKGTDTTIDKTTLNVSEIDQQNNVASSETVPEKVQEITTMSDASVELDNNTPTSEVEKVQSQPTVFSYQPKESDLRKEEHGNNVVTYFVIVREVTIVKPDGKEEILPYESMDTLYYGIESENDDLPLINFKAIDVPPIPGAKSPVIPGISQTVNSFMEDDINEILDTSYVKSPVQRISGEVIPLPEEEKYDEPYYLYEPKYEEYEKKFAKGDIKLIGYDGLLIKEKYRYILDDDPKPIEGKEEKTITRTINVHLPNGEVQTTKQPVTLERKYTSVAGSDEKKYGPWTVGRWESFTAPEQEGYTAIPGTVDEAEVTSESLDAVVDIYYRADEPAIVEGKEEKTITRTINVHLPNGEVQTTKQPVTLERKYTSVAGSDEKKYGPWTVGRWESFTAPEQEGYTAIPGTVDEVEVTSESLDAVADIYYRADEPAIVEGKEEKTITRTINVHLPNGEVQTTKQPVTLERKYTSVAGSNEKKYGPWTVGRWESFTAPEQEGYTAIPGTVDEVKVTSESLDAVVDIYYRADEPAIVEGKEEKTITRTINVHLPNGEVQTTRQPVTLERKYTSVAGSDEKKYGPWTVGRWESFTAPEQEGYTAIPGTVDEVKVTSESLDAVVDIYYRADESAIVEGKEEKTITRTINVHLPNGEVQTTKQPVTLERKYTSVAGSDEKKYGPWTVGRWESFTAPEQEGYTAIPGTVDEVKVTSESLDAVVDIYYRADEPAIVEGKEEKTITRTINVHLPNGEVQTTKQPVTLERKYTSVAGSDEKKYGPWTVGRWESFTAPEQEGYTAIPGTVDEVKVTSESLDAVVDIYYRADEPAIVEGKEEKTITRTINVHLPNGEVQTTRQPVTLERKYTSVAGSYEKKYGPWTVGRWESFTAPEQEGYTAIPGTVDEVKVTSESLDAVVDIYYRADEPAIVEGKEEKTITRTINVHLPNGEVQTTKQPVTLERKYTSVAGSDEKKYGPWTVGRWESFTAPEQEGYTAIPGTVDEVKVTSESLDAVVDIYYRADEPAIVEGKEEKTITRTINVHLPNGEVQTTKQPVTLERKYTSVAGSDEKKYGPWTVGRWESFTAPEQEGYTAIPGTVDEVEVTSESLDAVVDIYYRADEPAIVEGKEEKTITRTINVHLPNGEVQTTKQPVTLERKYTSVAGSDEKKYGPWTVGRWESFTAPEQEGYTAIPGTVDEVEVTSESLDAVVDIYYRADEPAIVEGKEEKTITRTINVHLPNGEVQTTKQPVTLERKYTSVADSDEKKYGPWTVGRWESFTAPEQEGYTAIPGAVDEVEVTSESLDAVVDIYYRADEPAIVEGKEEKTITRTINVHLPNGEVQTTKQPVTLERKYTSVAGSDEKKYGLWTVGRWESFTAPEQEGYTAIPGTVDEVEVTSESLDAVVDIYYRADEPAIVEGKEEKTITRTINVHLPNGEVQTTKQPVTLERKYTSVAGSDEKKYGPWTVGRWESFTAPEQEGYTAIPGAVDEVEVTSESLDAVVDIYYRADEPAIVEGKEEKTITRTINVHLPNGEVQTTKQPVILERKYTSVAGNDEKKYGPWTVGRWESFTAPEQEGYTAIPGAVDEVEVTSESLDAVVDIYYRADEPAIVEGKEEKTITRTINVHLPNGEVQTTKQPVTLERKYTSVAGSDEKKYGPWTVGRWESFTAPEQEGYTAIPGTVDEVEVTSESLDAVVDIYYRADEPAIVEGKEEKTITRTINVHLPNGEVQTTKQPVTLERKYTSVAGNDEKKYGPWTVGRWESFTAPEQEGYTAIPGAVDEVEVTSESLDAVVDIYYRADEPAIVEESEEVTDDPTPETSTTSPTPKNITNAKGKTVTPELKNMDTKSKVFQNKLPQTGNKVETIYSIIGLLLTSILGVWEIIRKR</sequence>
<feature type="domain" description="Mub B2-like" evidence="5">
    <location>
        <begin position="615"/>
        <end position="704"/>
    </location>
</feature>
<dbReference type="RefSeq" id="WP_301206964.1">
    <property type="nucleotide sequence ID" value="NZ_JAUIQT010000001.1"/>
</dbReference>
<feature type="domain" description="Mub B2-like" evidence="5">
    <location>
        <begin position="809"/>
        <end position="898"/>
    </location>
</feature>
<accession>A0AAW7N5Z9</accession>
<dbReference type="Pfam" id="PF17966">
    <property type="entry name" value="Muc_B2"/>
    <property type="match status" value="16"/>
</dbReference>
<keyword evidence="3" id="KW-0472">Membrane</keyword>
<feature type="domain" description="Mub B2-like" evidence="5">
    <location>
        <begin position="1585"/>
        <end position="1674"/>
    </location>
</feature>
<evidence type="ECO:0000313" key="7">
    <source>
        <dbReference type="Proteomes" id="UP001174888"/>
    </source>
</evidence>
<feature type="domain" description="Mub B2-like" evidence="5">
    <location>
        <begin position="906"/>
        <end position="995"/>
    </location>
</feature>
<keyword evidence="1" id="KW-0732">Signal</keyword>
<evidence type="ECO:0000313" key="6">
    <source>
        <dbReference type="EMBL" id="MDN4833016.1"/>
    </source>
</evidence>
<feature type="compositionally biased region" description="Low complexity" evidence="2">
    <location>
        <begin position="1885"/>
        <end position="1894"/>
    </location>
</feature>
<feature type="domain" description="Mub B2-like" evidence="5">
    <location>
        <begin position="1779"/>
        <end position="1868"/>
    </location>
</feature>
<feature type="transmembrane region" description="Helical" evidence="3">
    <location>
        <begin position="1932"/>
        <end position="1951"/>
    </location>
</feature>
<feature type="domain" description="Mub B2-like" evidence="5">
    <location>
        <begin position="1003"/>
        <end position="1092"/>
    </location>
</feature>
<keyword evidence="3" id="KW-0812">Transmembrane</keyword>
<feature type="domain" description="Mub B2-like" evidence="5">
    <location>
        <begin position="1682"/>
        <end position="1771"/>
    </location>
</feature>
<feature type="domain" description="Mub B2-like" evidence="5">
    <location>
        <begin position="421"/>
        <end position="510"/>
    </location>
</feature>
<dbReference type="Proteomes" id="UP001174888">
    <property type="component" value="Unassembled WGS sequence"/>
</dbReference>
<organism evidence="6 7">
    <name type="scientific">Ligilactobacillus salivarius</name>
    <dbReference type="NCBI Taxonomy" id="1624"/>
    <lineage>
        <taxon>Bacteria</taxon>
        <taxon>Bacillati</taxon>
        <taxon>Bacillota</taxon>
        <taxon>Bacilli</taxon>
        <taxon>Lactobacillales</taxon>
        <taxon>Lactobacillaceae</taxon>
        <taxon>Ligilactobacillus</taxon>
    </lineage>
</organism>
<proteinExistence type="predicted"/>
<feature type="domain" description="Mub B2-like" evidence="5">
    <location>
        <begin position="712"/>
        <end position="801"/>
    </location>
</feature>
<dbReference type="InterPro" id="IPR041495">
    <property type="entry name" value="Mub_B2"/>
</dbReference>
<feature type="domain" description="Mub B2-like" evidence="5">
    <location>
        <begin position="1197"/>
        <end position="1286"/>
    </location>
</feature>
<feature type="region of interest" description="Disordered" evidence="2">
    <location>
        <begin position="1872"/>
        <end position="1905"/>
    </location>
</feature>
<evidence type="ECO:0000259" key="4">
    <source>
        <dbReference type="Pfam" id="PF04650"/>
    </source>
</evidence>
<feature type="domain" description="Mub B2-like" evidence="5">
    <location>
        <begin position="518"/>
        <end position="607"/>
    </location>
</feature>